<dbReference type="Proteomes" id="UP001449657">
    <property type="component" value="Chromosome"/>
</dbReference>
<evidence type="ECO:0000313" key="2">
    <source>
        <dbReference type="Proteomes" id="UP001449657"/>
    </source>
</evidence>
<gene>
    <name evidence="1" type="ORF">WJU22_24370</name>
</gene>
<organism evidence="1 2">
    <name type="scientific">Chitinophaga caseinilytica</name>
    <dbReference type="NCBI Taxonomy" id="2267521"/>
    <lineage>
        <taxon>Bacteria</taxon>
        <taxon>Pseudomonadati</taxon>
        <taxon>Bacteroidota</taxon>
        <taxon>Chitinophagia</taxon>
        <taxon>Chitinophagales</taxon>
        <taxon>Chitinophagaceae</taxon>
        <taxon>Chitinophaga</taxon>
    </lineage>
</organism>
<dbReference type="EMBL" id="CP150096">
    <property type="protein sequence ID" value="WZN46040.1"/>
    <property type="molecule type" value="Genomic_DNA"/>
</dbReference>
<reference evidence="1 2" key="1">
    <citation type="submission" date="2024-03" db="EMBL/GenBank/DDBJ databases">
        <title>Chitinophaga caseinilytica sp. nov., a casein hydrolysing bacterium isolated from forest soil.</title>
        <authorList>
            <person name="Lee D.S."/>
            <person name="Han D.M."/>
            <person name="Baek J.H."/>
            <person name="Choi D.G."/>
            <person name="Jeon J.H."/>
            <person name="Jeon C.O."/>
        </authorList>
    </citation>
    <scope>NUCLEOTIDE SEQUENCE [LARGE SCALE GENOMIC DNA]</scope>
    <source>
        <strain evidence="1 2">KACC 19118</strain>
    </source>
</reference>
<proteinExistence type="predicted"/>
<protein>
    <submittedName>
        <fullName evidence="1">Uncharacterized protein</fullName>
    </submittedName>
</protein>
<sequence>MKDRSTFAEGCMEMTHGWFAEVDVCSCACAGDDERYDSRAAQAAMEKVEMTNGRGECLPAGHSQMGAPYVRLF</sequence>
<name>A0ABZ2Z3G4_9BACT</name>
<evidence type="ECO:0000313" key="1">
    <source>
        <dbReference type="EMBL" id="WZN46040.1"/>
    </source>
</evidence>
<dbReference type="RefSeq" id="WP_341840781.1">
    <property type="nucleotide sequence ID" value="NZ_CP149792.1"/>
</dbReference>
<keyword evidence="2" id="KW-1185">Reference proteome</keyword>
<accession>A0ABZ2Z3G4</accession>